<dbReference type="InterPro" id="IPR011990">
    <property type="entry name" value="TPR-like_helical_dom_sf"/>
</dbReference>
<reference evidence="2" key="1">
    <citation type="submission" date="2021-01" db="EMBL/GenBank/DDBJ databases">
        <authorList>
            <person name="Kaushik A."/>
        </authorList>
    </citation>
    <scope>NUCLEOTIDE SEQUENCE</scope>
    <source>
        <strain evidence="2">AG6-10EEA</strain>
    </source>
</reference>
<gene>
    <name evidence="2" type="ORF">RDB_LOCUS159956</name>
</gene>
<name>A0A8H3DDS3_9AGAM</name>
<dbReference type="Gene3D" id="1.25.40.10">
    <property type="entry name" value="Tetratricopeptide repeat domain"/>
    <property type="match status" value="2"/>
</dbReference>
<evidence type="ECO:0000313" key="2">
    <source>
        <dbReference type="EMBL" id="CAE6526310.1"/>
    </source>
</evidence>
<dbReference type="PANTHER" id="PTHR19959">
    <property type="entry name" value="KINESIN LIGHT CHAIN"/>
    <property type="match status" value="1"/>
</dbReference>
<dbReference type="SUPFAM" id="SSF81901">
    <property type="entry name" value="HCP-like"/>
    <property type="match status" value="2"/>
</dbReference>
<comment type="caution">
    <text evidence="2">The sequence shown here is derived from an EMBL/GenBank/DDBJ whole genome shotgun (WGS) entry which is preliminary data.</text>
</comment>
<organism evidence="2 3">
    <name type="scientific">Rhizoctonia solani</name>
    <dbReference type="NCBI Taxonomy" id="456999"/>
    <lineage>
        <taxon>Eukaryota</taxon>
        <taxon>Fungi</taxon>
        <taxon>Dikarya</taxon>
        <taxon>Basidiomycota</taxon>
        <taxon>Agaricomycotina</taxon>
        <taxon>Agaricomycetes</taxon>
        <taxon>Cantharellales</taxon>
        <taxon>Ceratobasidiaceae</taxon>
        <taxon>Rhizoctonia</taxon>
    </lineage>
</organism>
<accession>A0A8H3DDS3</accession>
<evidence type="ECO:0000259" key="1">
    <source>
        <dbReference type="Pfam" id="PF12770"/>
    </source>
</evidence>
<sequence>MNPAAGEDCTTEALKLSVGVLKTKFEDTGEIAYLDLAITTMAKAADSKLNNTSDISITLLWELGSAFIDRIPRREDTKDIDLALECHARIISAQPDTPASILIPVGLALVGSGFMDRSLSNENPLHMDLAIECFSGSLLAIQEGDPNVPILLHNLSFICMRQFQLLGLQKDVDMAIHCIDRLISDYSETDEKLSVRLNDLATGYSGRYERFGREEDMKKAIDYRSRAVEISPENSRYLPQYLSNLGFSYGELFQRHGRVADIDKAIEYRSRSALISHNNNPDRPDILGNLGISYSLRFQHLGQKSDIDDSIKYLTQAVTQTHTRHQHLPTWLNGLGSSYMLRFERFGQVTDIDKAVENHVQAVELTPAGHPSLPSRCGNLGISHRMRFELVGQLADLEKSIECQERALLLMPQTHRDFPSQLSSLGGSYMRLFEHSNRVADIEKSIELQARAVSMTPNNHPQLAFWLNNLALSQHARYKIQGDPDSFLASLQYNRQCAQCTTGHTPTRFRAALHWAKLSSFLKLPEALQGYQTAFGLIPQLVWLGTALSRRYEDVQEVGSMAVEAAAAAISAGEHEMALEWLEQGRSVVWTQTLQLRTPLDTLCVAHPVLGHELQQAAKDLHGITSDISPIKTTSAHDAGISMEEVTQKTHKLAERYQELVQDARQLPGFEDFFSPKRISQLIPAARDGPIVVINLHSSRCDALALVPGLHNILHVPLPTLSVERADKAYKQMNLELQLLGIRNRGEHRRPVQSRQDDDNNDNAFTLLLGELWADVAQPVLRELGLLQPPTTNELPHVTWCTTGVMSFLPLHAAGLYERPLSKVSDFVVSSYTPTLGALLSKEVQQQTAHSRILLAGQEATPGLSYLPGTKQELDLVTGQVQNVFACTRIEGEHATTEAVLEAMAQNDWMHMACHAHQCVQDPSQSGFFLQNGTLTLADITQRAFTNKGLAFLSACQTATGDPSIPEESVHLASGLLTAGYSSIIATMWSVNDSDAPLVADKVYQDLLKDGTPDHLAAARALHLAVARLRASIGYKNFGRWVPFIHIGS</sequence>
<dbReference type="Proteomes" id="UP000663853">
    <property type="component" value="Unassembled WGS sequence"/>
</dbReference>
<dbReference type="EMBL" id="CAJMXA010003909">
    <property type="protein sequence ID" value="CAE6526310.1"/>
    <property type="molecule type" value="Genomic_DNA"/>
</dbReference>
<dbReference type="PANTHER" id="PTHR19959:SF119">
    <property type="entry name" value="FUNGAL LIPASE-LIKE DOMAIN-CONTAINING PROTEIN"/>
    <property type="match status" value="1"/>
</dbReference>
<proteinExistence type="predicted"/>
<evidence type="ECO:0000313" key="3">
    <source>
        <dbReference type="Proteomes" id="UP000663853"/>
    </source>
</evidence>
<dbReference type="AlphaFoldDB" id="A0A8H3DDS3"/>
<dbReference type="Pfam" id="PF12770">
    <property type="entry name" value="CHAT"/>
    <property type="match status" value="1"/>
</dbReference>
<protein>
    <recommendedName>
        <fullName evidence="1">CHAT domain-containing protein</fullName>
    </recommendedName>
</protein>
<dbReference type="InterPro" id="IPR024983">
    <property type="entry name" value="CHAT_dom"/>
</dbReference>
<feature type="domain" description="CHAT" evidence="1">
    <location>
        <begin position="769"/>
        <end position="1049"/>
    </location>
</feature>